<comment type="caution">
    <text evidence="1">The sequence shown here is derived from an EMBL/GenBank/DDBJ whole genome shotgun (WGS) entry which is preliminary data.</text>
</comment>
<sequence>MSHISLTSKFYILKQLNLRGVAELEGFRKLLISLLLLAAESFVITSHHSFQLRAKPRDSPILPTQEVKSPVIDGGGSVGVSDLIRNMSSRGGGGGNTGGGVQGIPAASRKMVQSLKEIVNGVSEAEIYVALKECNMDPNEAVNRLLSQDPFHEVKSKREKKKEFKDTTENRPRGGGNTSNRVARSGTDRYAGCGGSSQFSSSESGKSKRENGTSSYTSSSAPVYGVAPTNTNRTPSTFSGSVSYENKALTFSVADGTPSVPQQPSSGFQSAWLGAPGQKSMADIVKMGRPQNKAYNTLLPPPSQPLSTYYDDYASKAPEVYQEHDDDWPITEQPQTVGVQSIVGPESHVESDNVDYERSNQHIGSQTEDGQSEDENDYDDHAENHVSSRNIHEDASGSAPIYANDMYKNMDSFHPEEHAFEHNEVEQGDALVSAVSANIQQLNIQEERHFDDPEDDAPSVVIPNHLQVQTADCSHLSFGSFGSTMNPGISESFASRQLRNKIEDTPAELDSSVGPSETRNSEYFGDKSIITPENNSVLLTGPSSGNYDLPSASQREVLKQENLEAAHGNQYGFPSSTPVAGYSFDSTQLLNPGFPQSQASTQMPNASFSNVMQAAYSSSLPNTLSANGHPVRESDLSYSPFPISQAMATKYGNSASSISGSTISMAEALKTGVLSSSQPTQQTPPGNTIPTGPALPHHLAVHPYSQPTLPLGPFANMISYPFLPQSYTYMPSGFQQAFPGNSTYHQQLAAILPQYKNSVSVSSLPQSAAVPSGYGSFGNSAAVSGNYQVNQPAGPAGSTLSYDDVLNAHYKDNSQLLSLQQNENQAMWLHGAGSRTMSAVPGSTYYGFQGQNQQPSGFRQGQQQQQQQQPLSQSYGGAALNNPNYYHSQTGISQEHQLPQNPRDGSLVSGSQGQPKPQQQSQQLWQNGY</sequence>
<name>A0ACB9B5N0_9ASTR</name>
<gene>
    <name evidence="1" type="ORF">L1987_68754</name>
</gene>
<evidence type="ECO:0000313" key="2">
    <source>
        <dbReference type="Proteomes" id="UP001056120"/>
    </source>
</evidence>
<proteinExistence type="predicted"/>
<reference evidence="2" key="1">
    <citation type="journal article" date="2022" name="Mol. Ecol. Resour.">
        <title>The genomes of chicory, endive, great burdock and yacon provide insights into Asteraceae palaeo-polyploidization history and plant inulin production.</title>
        <authorList>
            <person name="Fan W."/>
            <person name="Wang S."/>
            <person name="Wang H."/>
            <person name="Wang A."/>
            <person name="Jiang F."/>
            <person name="Liu H."/>
            <person name="Zhao H."/>
            <person name="Xu D."/>
            <person name="Zhang Y."/>
        </authorList>
    </citation>
    <scope>NUCLEOTIDE SEQUENCE [LARGE SCALE GENOMIC DNA]</scope>
    <source>
        <strain evidence="2">cv. Yunnan</strain>
    </source>
</reference>
<reference evidence="1 2" key="2">
    <citation type="journal article" date="2022" name="Mol. Ecol. Resour.">
        <title>The genomes of chicory, endive, great burdock and yacon provide insights into Asteraceae paleo-polyploidization history and plant inulin production.</title>
        <authorList>
            <person name="Fan W."/>
            <person name="Wang S."/>
            <person name="Wang H."/>
            <person name="Wang A."/>
            <person name="Jiang F."/>
            <person name="Liu H."/>
            <person name="Zhao H."/>
            <person name="Xu D."/>
            <person name="Zhang Y."/>
        </authorList>
    </citation>
    <scope>NUCLEOTIDE SEQUENCE [LARGE SCALE GENOMIC DNA]</scope>
    <source>
        <strain evidence="2">cv. Yunnan</strain>
        <tissue evidence="1">Leaves</tissue>
    </source>
</reference>
<protein>
    <submittedName>
        <fullName evidence="1">Uncharacterized protein</fullName>
    </submittedName>
</protein>
<dbReference type="EMBL" id="CM042040">
    <property type="protein sequence ID" value="KAI3717255.1"/>
    <property type="molecule type" value="Genomic_DNA"/>
</dbReference>
<organism evidence="1 2">
    <name type="scientific">Smallanthus sonchifolius</name>
    <dbReference type="NCBI Taxonomy" id="185202"/>
    <lineage>
        <taxon>Eukaryota</taxon>
        <taxon>Viridiplantae</taxon>
        <taxon>Streptophyta</taxon>
        <taxon>Embryophyta</taxon>
        <taxon>Tracheophyta</taxon>
        <taxon>Spermatophyta</taxon>
        <taxon>Magnoliopsida</taxon>
        <taxon>eudicotyledons</taxon>
        <taxon>Gunneridae</taxon>
        <taxon>Pentapetalae</taxon>
        <taxon>asterids</taxon>
        <taxon>campanulids</taxon>
        <taxon>Asterales</taxon>
        <taxon>Asteraceae</taxon>
        <taxon>Asteroideae</taxon>
        <taxon>Heliantheae alliance</taxon>
        <taxon>Millerieae</taxon>
        <taxon>Smallanthus</taxon>
    </lineage>
</organism>
<dbReference type="Proteomes" id="UP001056120">
    <property type="component" value="Linkage Group LG23"/>
</dbReference>
<evidence type="ECO:0000313" key="1">
    <source>
        <dbReference type="EMBL" id="KAI3717255.1"/>
    </source>
</evidence>
<accession>A0ACB9B5N0</accession>
<keyword evidence="2" id="KW-1185">Reference proteome</keyword>